<gene>
    <name evidence="1" type="ORF">LARSCL_LOCUS17254</name>
</gene>
<evidence type="ECO:0000313" key="2">
    <source>
        <dbReference type="Proteomes" id="UP001497382"/>
    </source>
</evidence>
<comment type="caution">
    <text evidence="1">The sequence shown here is derived from an EMBL/GenBank/DDBJ whole genome shotgun (WGS) entry which is preliminary data.</text>
</comment>
<name>A0AAV2B667_9ARAC</name>
<dbReference type="AlphaFoldDB" id="A0AAV2B667"/>
<organism evidence="1 2">
    <name type="scientific">Larinioides sclopetarius</name>
    <dbReference type="NCBI Taxonomy" id="280406"/>
    <lineage>
        <taxon>Eukaryota</taxon>
        <taxon>Metazoa</taxon>
        <taxon>Ecdysozoa</taxon>
        <taxon>Arthropoda</taxon>
        <taxon>Chelicerata</taxon>
        <taxon>Arachnida</taxon>
        <taxon>Araneae</taxon>
        <taxon>Araneomorphae</taxon>
        <taxon>Entelegynae</taxon>
        <taxon>Araneoidea</taxon>
        <taxon>Araneidae</taxon>
        <taxon>Larinioides</taxon>
    </lineage>
</organism>
<sequence>MYAIKGFLRNVIWKPIIEITPMKNLILVMYAINIFQRNEF</sequence>
<dbReference type="Proteomes" id="UP001497382">
    <property type="component" value="Unassembled WGS sequence"/>
</dbReference>
<evidence type="ECO:0000313" key="1">
    <source>
        <dbReference type="EMBL" id="CAL1291730.1"/>
    </source>
</evidence>
<keyword evidence="2" id="KW-1185">Reference proteome</keyword>
<accession>A0AAV2B667</accession>
<protein>
    <submittedName>
        <fullName evidence="1">Uncharacterized protein</fullName>
    </submittedName>
</protein>
<dbReference type="EMBL" id="CAXIEN010000291">
    <property type="protein sequence ID" value="CAL1291730.1"/>
    <property type="molecule type" value="Genomic_DNA"/>
</dbReference>
<proteinExistence type="predicted"/>
<reference evidence="1 2" key="1">
    <citation type="submission" date="2024-04" db="EMBL/GenBank/DDBJ databases">
        <authorList>
            <person name="Rising A."/>
            <person name="Reimegard J."/>
            <person name="Sonavane S."/>
            <person name="Akerstrom W."/>
            <person name="Nylinder S."/>
            <person name="Hedman E."/>
            <person name="Kallberg Y."/>
        </authorList>
    </citation>
    <scope>NUCLEOTIDE SEQUENCE [LARGE SCALE GENOMIC DNA]</scope>
</reference>